<proteinExistence type="predicted"/>
<reference evidence="2" key="1">
    <citation type="submission" date="2018-01" db="EMBL/GenBank/DDBJ databases">
        <title>An insight into the sialome of Amazonian anophelines.</title>
        <authorList>
            <person name="Ribeiro J.M."/>
            <person name="Scarpassa V."/>
            <person name="Calvo E."/>
        </authorList>
    </citation>
    <scope>NUCLEOTIDE SEQUENCE</scope>
</reference>
<feature type="signal peptide" evidence="1">
    <location>
        <begin position="1"/>
        <end position="19"/>
    </location>
</feature>
<name>A0A2M4DRG7_ANODA</name>
<accession>A0A2M4DRG7</accession>
<dbReference type="AlphaFoldDB" id="A0A2M4DRG7"/>
<dbReference type="EMBL" id="GGFL01015975">
    <property type="protein sequence ID" value="MBW80153.1"/>
    <property type="molecule type" value="Transcribed_RNA"/>
</dbReference>
<feature type="chain" id="PRO_5014733992" evidence="1">
    <location>
        <begin position="20"/>
        <end position="80"/>
    </location>
</feature>
<sequence length="80" mass="8758">MLPLVTILMILPCTTITIAGVRRTETSRCFRLLRGLLEHNARLDAADELPVPVAECTGKKGAHATTTGKHLTIHVHNHKP</sequence>
<evidence type="ECO:0000256" key="1">
    <source>
        <dbReference type="SAM" id="SignalP"/>
    </source>
</evidence>
<keyword evidence="1" id="KW-0732">Signal</keyword>
<evidence type="ECO:0000313" key="2">
    <source>
        <dbReference type="EMBL" id="MBW80153.1"/>
    </source>
</evidence>
<organism evidence="2">
    <name type="scientific">Anopheles darlingi</name>
    <name type="common">Mosquito</name>
    <dbReference type="NCBI Taxonomy" id="43151"/>
    <lineage>
        <taxon>Eukaryota</taxon>
        <taxon>Metazoa</taxon>
        <taxon>Ecdysozoa</taxon>
        <taxon>Arthropoda</taxon>
        <taxon>Hexapoda</taxon>
        <taxon>Insecta</taxon>
        <taxon>Pterygota</taxon>
        <taxon>Neoptera</taxon>
        <taxon>Endopterygota</taxon>
        <taxon>Diptera</taxon>
        <taxon>Nematocera</taxon>
        <taxon>Culicoidea</taxon>
        <taxon>Culicidae</taxon>
        <taxon>Anophelinae</taxon>
        <taxon>Anopheles</taxon>
    </lineage>
</organism>
<protein>
    <submittedName>
        <fullName evidence="2">Putative secreted protein</fullName>
    </submittedName>
</protein>